<evidence type="ECO:0000313" key="1">
    <source>
        <dbReference type="EMBL" id="KAJ9090334.1"/>
    </source>
</evidence>
<accession>A0ACC2UTQ6</accession>
<dbReference type="EMBL" id="QTSX02000008">
    <property type="protein sequence ID" value="KAJ9090334.1"/>
    <property type="molecule type" value="Genomic_DNA"/>
</dbReference>
<reference evidence="1" key="1">
    <citation type="submission" date="2022-04" db="EMBL/GenBank/DDBJ databases">
        <title>Genome of the entomopathogenic fungus Entomophthora muscae.</title>
        <authorList>
            <person name="Elya C."/>
            <person name="Lovett B.R."/>
            <person name="Lee E."/>
            <person name="Macias A.M."/>
            <person name="Hajek A.E."/>
            <person name="De Bivort B.L."/>
            <person name="Kasson M.T."/>
            <person name="De Fine Licht H.H."/>
            <person name="Stajich J.E."/>
        </authorList>
    </citation>
    <scope>NUCLEOTIDE SEQUENCE</scope>
    <source>
        <strain evidence="1">Berkeley</strain>
    </source>
</reference>
<protein>
    <submittedName>
        <fullName evidence="1">Uncharacterized protein</fullName>
    </submittedName>
</protein>
<proteinExistence type="predicted"/>
<keyword evidence="2" id="KW-1185">Reference proteome</keyword>
<comment type="caution">
    <text evidence="1">The sequence shown here is derived from an EMBL/GenBank/DDBJ whole genome shotgun (WGS) entry which is preliminary data.</text>
</comment>
<gene>
    <name evidence="1" type="ORF">DSO57_1003457</name>
</gene>
<organism evidence="1 2">
    <name type="scientific">Entomophthora muscae</name>
    <dbReference type="NCBI Taxonomy" id="34485"/>
    <lineage>
        <taxon>Eukaryota</taxon>
        <taxon>Fungi</taxon>
        <taxon>Fungi incertae sedis</taxon>
        <taxon>Zoopagomycota</taxon>
        <taxon>Entomophthoromycotina</taxon>
        <taxon>Entomophthoromycetes</taxon>
        <taxon>Entomophthorales</taxon>
        <taxon>Entomophthoraceae</taxon>
        <taxon>Entomophthora</taxon>
    </lineage>
</organism>
<name>A0ACC2UTQ6_9FUNG</name>
<dbReference type="Proteomes" id="UP001165960">
    <property type="component" value="Unassembled WGS sequence"/>
</dbReference>
<sequence length="181" mass="20030">MFYWVFKVPEASHSTEIPPVLSKALNFSGTSKNAISCTQVCGFYPGPCFTYDLIDFSGFLVQLSFSAHCVGNNPTCLLHLLEDLLERAQDLFSTSVKLVKSLTCDGLDLFLPDLDLKAPCGDNTFEHAIPVKKPEFSLLAAPVLQEHAPKCSPWLLEGMVLMGLNLYFLQISHMSSLWTPV</sequence>
<evidence type="ECO:0000313" key="2">
    <source>
        <dbReference type="Proteomes" id="UP001165960"/>
    </source>
</evidence>